<dbReference type="Proteomes" id="UP000192140">
    <property type="component" value="Unassembled WGS sequence"/>
</dbReference>
<dbReference type="AlphaFoldDB" id="A0A1S7TRZ8"/>
<protein>
    <submittedName>
        <fullName evidence="1">Uncharacterized protein</fullName>
    </submittedName>
</protein>
<proteinExistence type="predicted"/>
<keyword evidence="2" id="KW-1185">Reference proteome</keyword>
<gene>
    <name evidence="1" type="ORF">AGR7A_Lc10028</name>
</gene>
<organism evidence="1 2">
    <name type="scientific">Agrobacterium deltaense NCPPB 1641</name>
    <dbReference type="NCBI Taxonomy" id="1183425"/>
    <lineage>
        <taxon>Bacteria</taxon>
        <taxon>Pseudomonadati</taxon>
        <taxon>Pseudomonadota</taxon>
        <taxon>Alphaproteobacteria</taxon>
        <taxon>Hyphomicrobiales</taxon>
        <taxon>Rhizobiaceae</taxon>
        <taxon>Rhizobium/Agrobacterium group</taxon>
        <taxon>Agrobacterium</taxon>
    </lineage>
</organism>
<reference evidence="1" key="1">
    <citation type="submission" date="2016-01" db="EMBL/GenBank/DDBJ databases">
        <authorList>
            <person name="Regsiter A."/>
            <person name="william w."/>
        </authorList>
    </citation>
    <scope>NUCLEOTIDE SEQUENCE</scope>
    <source>
        <strain evidence="1">NCPPB 1641</strain>
    </source>
</reference>
<sequence length="27" mass="3101">MLAMLMIFGQTYASAVTLEKICRMTNY</sequence>
<comment type="caution">
    <text evidence="1">The sequence shown here is derived from an EMBL/GenBank/DDBJ whole genome shotgun (WGS) entry which is preliminary data.</text>
</comment>
<name>A0A1S7TRZ8_9HYPH</name>
<evidence type="ECO:0000313" key="1">
    <source>
        <dbReference type="EMBL" id="CVI57333.1"/>
    </source>
</evidence>
<evidence type="ECO:0000313" key="2">
    <source>
        <dbReference type="Proteomes" id="UP000192140"/>
    </source>
</evidence>
<accession>A0A1S7TRZ8</accession>
<dbReference type="EMBL" id="FCNP01000030">
    <property type="protein sequence ID" value="CVI57333.1"/>
    <property type="molecule type" value="Genomic_DNA"/>
</dbReference>